<keyword evidence="5" id="KW-0449">Lipoprotein</keyword>
<evidence type="ECO:0000313" key="7">
    <source>
        <dbReference type="EMBL" id="ACZ18611.1"/>
    </source>
</evidence>
<evidence type="ECO:0000256" key="3">
    <source>
        <dbReference type="ARBA" id="ARBA00023136"/>
    </source>
</evidence>
<dbReference type="EMBL" id="CP001818">
    <property type="protein sequence ID" value="ACZ18611.1"/>
    <property type="molecule type" value="Genomic_DNA"/>
</dbReference>
<dbReference type="KEGG" id="tai:Taci_0374"/>
<keyword evidence="2 6" id="KW-0732">Signal</keyword>
<feature type="chain" id="PRO_5003021335" evidence="6">
    <location>
        <begin position="25"/>
        <end position="305"/>
    </location>
</feature>
<reference evidence="7 8" key="1">
    <citation type="journal article" date="2009" name="Stand. Genomic Sci.">
        <title>Complete genome sequence of Thermanaerovibrio acidaminovorans type strain (Su883).</title>
        <authorList>
            <person name="Chovatia M."/>
            <person name="Sikorski J."/>
            <person name="Schroder M."/>
            <person name="Lapidus A."/>
            <person name="Nolan M."/>
            <person name="Tice H."/>
            <person name="Glavina Del Rio T."/>
            <person name="Copeland A."/>
            <person name="Cheng J.F."/>
            <person name="Lucas S."/>
            <person name="Chen F."/>
            <person name="Bruce D."/>
            <person name="Goodwin L."/>
            <person name="Pitluck S."/>
            <person name="Ivanova N."/>
            <person name="Mavromatis K."/>
            <person name="Ovchinnikova G."/>
            <person name="Pati A."/>
            <person name="Chen A."/>
            <person name="Palaniappan K."/>
            <person name="Land M."/>
            <person name="Hauser L."/>
            <person name="Chang Y.J."/>
            <person name="Jeffries C.D."/>
            <person name="Chain P."/>
            <person name="Saunders E."/>
            <person name="Detter J.C."/>
            <person name="Brettin T."/>
            <person name="Rohde M."/>
            <person name="Goker M."/>
            <person name="Spring S."/>
            <person name="Bristow J."/>
            <person name="Markowitz V."/>
            <person name="Hugenholtz P."/>
            <person name="Kyrpides N.C."/>
            <person name="Klenk H.P."/>
            <person name="Eisen J.A."/>
        </authorList>
    </citation>
    <scope>NUCLEOTIDE SEQUENCE [LARGE SCALE GENOMIC DNA]</scope>
    <source>
        <strain evidence="8">ATCC 49978 / DSM 6589 / Su883</strain>
    </source>
</reference>
<evidence type="ECO:0000256" key="2">
    <source>
        <dbReference type="ARBA" id="ARBA00022729"/>
    </source>
</evidence>
<keyword evidence="8" id="KW-1185">Reference proteome</keyword>
<dbReference type="RefSeq" id="WP_012869127.1">
    <property type="nucleotide sequence ID" value="NC_013522.1"/>
</dbReference>
<dbReference type="PANTHER" id="PTHR41164">
    <property type="entry name" value="CURLI PRODUCTION ASSEMBLY/TRANSPORT COMPONENT CSGG"/>
    <property type="match status" value="1"/>
</dbReference>
<dbReference type="AlphaFoldDB" id="D1B8K8"/>
<gene>
    <name evidence="7" type="ordered locus">Taci_0374</name>
</gene>
<dbReference type="HOGENOM" id="CLU_902944_0_0_0"/>
<name>D1B8K8_THEAS</name>
<evidence type="ECO:0000256" key="4">
    <source>
        <dbReference type="ARBA" id="ARBA00023139"/>
    </source>
</evidence>
<dbReference type="SUPFAM" id="SSF52964">
    <property type="entry name" value="TolB, N-terminal domain"/>
    <property type="match status" value="1"/>
</dbReference>
<dbReference type="Pfam" id="PF03783">
    <property type="entry name" value="CsgG"/>
    <property type="match status" value="1"/>
</dbReference>
<protein>
    <submittedName>
        <fullName evidence="7">Curli production assembly/transport component CsgG</fullName>
    </submittedName>
</protein>
<dbReference type="Proteomes" id="UP000002030">
    <property type="component" value="Chromosome"/>
</dbReference>
<dbReference type="OrthoDB" id="2648at2"/>
<feature type="signal peptide" evidence="6">
    <location>
        <begin position="1"/>
        <end position="24"/>
    </location>
</feature>
<sequence length="305" mass="31623">MRTRTLTALLALGLILAMGSPSLAKARIAVLSFQDSSGAGAPAAAIADMMTTELFNTGLFSVVERSRIDQIAMEQRMSAQGLTSPSSAVQMGQLLGAEYLMTGSITQYRYEASGGVIPLPFGGLSGVAVGSETAYVTLDVRLINAATGEVITTARAEGAANQTQGGLAYDSAVFGTGKAGGLLGQATYKAVTKIVEQVKGKVGSSIGVKPFNVLSEMAKVVTIDGGSNHGVQAGQLFMVYGEGAPVLGLKGEILDVEKVNLGLVRITEVNPNYSKGTLIKGIDVRRGDKVIPYTGDVESFRVGIR</sequence>
<evidence type="ECO:0000256" key="1">
    <source>
        <dbReference type="ARBA" id="ARBA00022475"/>
    </source>
</evidence>
<dbReference type="STRING" id="525903.Taci_0374"/>
<organism evidence="7 8">
    <name type="scientific">Thermanaerovibrio acidaminovorans (strain ATCC 49978 / DSM 6589 / Su883)</name>
    <name type="common">Selenomonas acidaminovorans</name>
    <dbReference type="NCBI Taxonomy" id="525903"/>
    <lineage>
        <taxon>Bacteria</taxon>
        <taxon>Thermotogati</taxon>
        <taxon>Synergistota</taxon>
        <taxon>Synergistia</taxon>
        <taxon>Synergistales</taxon>
        <taxon>Synergistaceae</taxon>
        <taxon>Thermanaerovibrio</taxon>
    </lineage>
</organism>
<dbReference type="PANTHER" id="PTHR41164:SF1">
    <property type="entry name" value="CURLI PRODUCTION ASSEMBLY_TRANSPORT COMPONENT CSGG"/>
    <property type="match status" value="1"/>
</dbReference>
<dbReference type="InterPro" id="IPR005534">
    <property type="entry name" value="Curli_assmbl/transp-comp_CsgG"/>
</dbReference>
<keyword evidence="1" id="KW-1003">Cell membrane</keyword>
<dbReference type="GO" id="GO:0030288">
    <property type="term" value="C:outer membrane-bounded periplasmic space"/>
    <property type="evidence" value="ECO:0007669"/>
    <property type="project" value="InterPro"/>
</dbReference>
<accession>D1B8K8</accession>
<evidence type="ECO:0000256" key="5">
    <source>
        <dbReference type="ARBA" id="ARBA00023288"/>
    </source>
</evidence>
<keyword evidence="4" id="KW-0564">Palmitate</keyword>
<evidence type="ECO:0000313" key="8">
    <source>
        <dbReference type="Proteomes" id="UP000002030"/>
    </source>
</evidence>
<dbReference type="eggNOG" id="COG1462">
    <property type="taxonomic scope" value="Bacteria"/>
</dbReference>
<dbReference type="Gene3D" id="3.40.50.10610">
    <property type="entry name" value="ABC-type transport auxiliary lipoprotein component"/>
    <property type="match status" value="1"/>
</dbReference>
<evidence type="ECO:0000256" key="6">
    <source>
        <dbReference type="SAM" id="SignalP"/>
    </source>
</evidence>
<dbReference type="PATRIC" id="fig|525903.6.peg.378"/>
<proteinExistence type="predicted"/>
<keyword evidence="3" id="KW-0472">Membrane</keyword>
<dbReference type="EnsemblBacteria" id="ACZ18611">
    <property type="protein sequence ID" value="ACZ18611"/>
    <property type="gene ID" value="Taci_0374"/>
</dbReference>